<dbReference type="Gene3D" id="3.40.630.30">
    <property type="match status" value="1"/>
</dbReference>
<feature type="region of interest" description="Disordered" evidence="3">
    <location>
        <begin position="80"/>
        <end position="104"/>
    </location>
</feature>
<dbReference type="EMBL" id="BAAAHP010000229">
    <property type="protein sequence ID" value="GAA0901061.1"/>
    <property type="molecule type" value="Genomic_DNA"/>
</dbReference>
<comment type="caution">
    <text evidence="5">The sequence shown here is derived from an EMBL/GenBank/DDBJ whole genome shotgun (WGS) entry which is preliminary data.</text>
</comment>
<keyword evidence="1" id="KW-0808">Transferase</keyword>
<dbReference type="PROSITE" id="PS51186">
    <property type="entry name" value="GNAT"/>
    <property type="match status" value="1"/>
</dbReference>
<evidence type="ECO:0000259" key="4">
    <source>
        <dbReference type="PROSITE" id="PS51186"/>
    </source>
</evidence>
<evidence type="ECO:0000313" key="5">
    <source>
        <dbReference type="EMBL" id="GAA0901061.1"/>
    </source>
</evidence>
<evidence type="ECO:0000256" key="1">
    <source>
        <dbReference type="ARBA" id="ARBA00022679"/>
    </source>
</evidence>
<name>A0ABN1NBI4_9PSEU</name>
<gene>
    <name evidence="5" type="ORF">GCM10009559_67360</name>
</gene>
<dbReference type="InterPro" id="IPR016181">
    <property type="entry name" value="Acyl_CoA_acyltransferase"/>
</dbReference>
<dbReference type="InterPro" id="IPR000182">
    <property type="entry name" value="GNAT_dom"/>
</dbReference>
<keyword evidence="2" id="KW-0012">Acyltransferase</keyword>
<dbReference type="Proteomes" id="UP001499967">
    <property type="component" value="Unassembled WGS sequence"/>
</dbReference>
<dbReference type="Pfam" id="PF00583">
    <property type="entry name" value="Acetyltransf_1"/>
    <property type="match status" value="1"/>
</dbReference>
<sequence length="104" mass="11021">MDGEPAGLAIGTPSYDGLPARRDLISLWVPPEHRGHGIAAALVAAVVAWADRDGAREVALWAADGNTAAAAVYRRAGFAPTGRRQPLPSNPATNEEEWVRTVPR</sequence>
<organism evidence="5 6">
    <name type="scientific">Pseudonocardia zijingensis</name>
    <dbReference type="NCBI Taxonomy" id="153376"/>
    <lineage>
        <taxon>Bacteria</taxon>
        <taxon>Bacillati</taxon>
        <taxon>Actinomycetota</taxon>
        <taxon>Actinomycetes</taxon>
        <taxon>Pseudonocardiales</taxon>
        <taxon>Pseudonocardiaceae</taxon>
        <taxon>Pseudonocardia</taxon>
    </lineage>
</organism>
<dbReference type="PANTHER" id="PTHR43877">
    <property type="entry name" value="AMINOALKYLPHOSPHONATE N-ACETYLTRANSFERASE-RELATED-RELATED"/>
    <property type="match status" value="1"/>
</dbReference>
<reference evidence="5 6" key="1">
    <citation type="journal article" date="2019" name="Int. J. Syst. Evol. Microbiol.">
        <title>The Global Catalogue of Microorganisms (GCM) 10K type strain sequencing project: providing services to taxonomists for standard genome sequencing and annotation.</title>
        <authorList>
            <consortium name="The Broad Institute Genomics Platform"/>
            <consortium name="The Broad Institute Genome Sequencing Center for Infectious Disease"/>
            <person name="Wu L."/>
            <person name="Ma J."/>
        </authorList>
    </citation>
    <scope>NUCLEOTIDE SEQUENCE [LARGE SCALE GENOMIC DNA]</scope>
    <source>
        <strain evidence="5 6">JCM 11117</strain>
    </source>
</reference>
<dbReference type="InterPro" id="IPR050832">
    <property type="entry name" value="Bact_Acetyltransf"/>
</dbReference>
<accession>A0ABN1NBI4</accession>
<dbReference type="SUPFAM" id="SSF55729">
    <property type="entry name" value="Acyl-CoA N-acyltransferases (Nat)"/>
    <property type="match status" value="1"/>
</dbReference>
<protein>
    <recommendedName>
        <fullName evidence="4">N-acetyltransferase domain-containing protein</fullName>
    </recommendedName>
</protein>
<evidence type="ECO:0000256" key="3">
    <source>
        <dbReference type="SAM" id="MobiDB-lite"/>
    </source>
</evidence>
<keyword evidence="6" id="KW-1185">Reference proteome</keyword>
<evidence type="ECO:0000256" key="2">
    <source>
        <dbReference type="ARBA" id="ARBA00023315"/>
    </source>
</evidence>
<feature type="domain" description="N-acetyltransferase" evidence="4">
    <location>
        <begin position="1"/>
        <end position="103"/>
    </location>
</feature>
<evidence type="ECO:0000313" key="6">
    <source>
        <dbReference type="Proteomes" id="UP001499967"/>
    </source>
</evidence>
<proteinExistence type="predicted"/>